<evidence type="ECO:0000256" key="1">
    <source>
        <dbReference type="ARBA" id="ARBA00009091"/>
    </source>
</evidence>
<keyword evidence="3" id="KW-0175">Coiled coil</keyword>
<reference evidence="4" key="1">
    <citation type="submission" date="2023-06" db="EMBL/GenBank/DDBJ databases">
        <title>Genomic of Agaribacillus aureum.</title>
        <authorList>
            <person name="Wang G."/>
        </authorList>
    </citation>
    <scope>NUCLEOTIDE SEQUENCE</scope>
    <source>
        <strain evidence="4">BMA12</strain>
    </source>
</reference>
<name>A0ABT8LFK7_9BACT</name>
<dbReference type="EMBL" id="JAUJEB010000007">
    <property type="protein sequence ID" value="MDN5215747.1"/>
    <property type="molecule type" value="Genomic_DNA"/>
</dbReference>
<keyword evidence="5" id="KW-1185">Reference proteome</keyword>
<dbReference type="Gene3D" id="3.30.910.20">
    <property type="entry name" value="Skp domain"/>
    <property type="match status" value="1"/>
</dbReference>
<dbReference type="PANTHER" id="PTHR35089:SF1">
    <property type="entry name" value="CHAPERONE PROTEIN SKP"/>
    <property type="match status" value="1"/>
</dbReference>
<keyword evidence="2" id="KW-0732">Signal</keyword>
<sequence>MTKTSFIYFFLFSFFTFASLISAYSQRFGYVDTDFIKSQMPEYNEAQAEINKISLQWQEEIQNKYKEIESLYNKLKAEEVLLTREMKDDRLSYIKKKENEVKEYHNKVFGYEGLLFLKRKELVKPLQDKIFKASAKVAKDNRLQMIFDKSGDLIMIYTDPIYDFTENVLEELGIGQKEEQSN</sequence>
<gene>
    <name evidence="4" type="ORF">QQ020_26955</name>
</gene>
<evidence type="ECO:0000256" key="3">
    <source>
        <dbReference type="SAM" id="Coils"/>
    </source>
</evidence>
<organism evidence="4 5">
    <name type="scientific">Agaribacillus aureus</name>
    <dbReference type="NCBI Taxonomy" id="3051825"/>
    <lineage>
        <taxon>Bacteria</taxon>
        <taxon>Pseudomonadati</taxon>
        <taxon>Bacteroidota</taxon>
        <taxon>Cytophagia</taxon>
        <taxon>Cytophagales</taxon>
        <taxon>Splendidivirgaceae</taxon>
        <taxon>Agaribacillus</taxon>
    </lineage>
</organism>
<dbReference type="RefSeq" id="WP_346761085.1">
    <property type="nucleotide sequence ID" value="NZ_JAUJEB010000007.1"/>
</dbReference>
<evidence type="ECO:0000313" key="4">
    <source>
        <dbReference type="EMBL" id="MDN5215747.1"/>
    </source>
</evidence>
<evidence type="ECO:0000256" key="2">
    <source>
        <dbReference type="ARBA" id="ARBA00022729"/>
    </source>
</evidence>
<protein>
    <submittedName>
        <fullName evidence="4">OmpH family outer membrane protein</fullName>
    </submittedName>
</protein>
<feature type="coiled-coil region" evidence="3">
    <location>
        <begin position="58"/>
        <end position="85"/>
    </location>
</feature>
<comment type="caution">
    <text evidence="4">The sequence shown here is derived from an EMBL/GenBank/DDBJ whole genome shotgun (WGS) entry which is preliminary data.</text>
</comment>
<dbReference type="PANTHER" id="PTHR35089">
    <property type="entry name" value="CHAPERONE PROTEIN SKP"/>
    <property type="match status" value="1"/>
</dbReference>
<dbReference type="InterPro" id="IPR005632">
    <property type="entry name" value="Chaperone_Skp"/>
</dbReference>
<dbReference type="InterPro" id="IPR024930">
    <property type="entry name" value="Skp_dom_sf"/>
</dbReference>
<proteinExistence type="inferred from homology"/>
<dbReference type="Pfam" id="PF03938">
    <property type="entry name" value="OmpH"/>
    <property type="match status" value="1"/>
</dbReference>
<dbReference type="SUPFAM" id="SSF111384">
    <property type="entry name" value="OmpH-like"/>
    <property type="match status" value="1"/>
</dbReference>
<comment type="similarity">
    <text evidence="1">Belongs to the Skp family.</text>
</comment>
<dbReference type="SMART" id="SM00935">
    <property type="entry name" value="OmpH"/>
    <property type="match status" value="1"/>
</dbReference>
<accession>A0ABT8LFK7</accession>
<evidence type="ECO:0000313" key="5">
    <source>
        <dbReference type="Proteomes" id="UP001172083"/>
    </source>
</evidence>
<dbReference type="Proteomes" id="UP001172083">
    <property type="component" value="Unassembled WGS sequence"/>
</dbReference>